<dbReference type="InterPro" id="IPR011008">
    <property type="entry name" value="Dimeric_a/b-barrel"/>
</dbReference>
<gene>
    <name evidence="2" type="ORF">FB390_4667</name>
</gene>
<dbReference type="EMBL" id="VFPG01000001">
    <property type="protein sequence ID" value="TQM32960.1"/>
    <property type="molecule type" value="Genomic_DNA"/>
</dbReference>
<name>A0A543FGG1_9NOCA</name>
<dbReference type="OrthoDB" id="3535638at2"/>
<feature type="domain" description="EthD" evidence="1">
    <location>
        <begin position="12"/>
        <end position="97"/>
    </location>
</feature>
<dbReference type="Pfam" id="PF07110">
    <property type="entry name" value="EthD"/>
    <property type="match status" value="1"/>
</dbReference>
<dbReference type="AlphaFoldDB" id="A0A543FGG1"/>
<comment type="caution">
    <text evidence="2">The sequence shown here is derived from an EMBL/GenBank/DDBJ whole genome shotgun (WGS) entry which is preliminary data.</text>
</comment>
<accession>A0A543FGG1</accession>
<evidence type="ECO:0000313" key="2">
    <source>
        <dbReference type="EMBL" id="TQM32960.1"/>
    </source>
</evidence>
<sequence>MIKFVFMINRIDGMTFEEFVEHHRNRHAPLFASIPEARQYVKKYTVSHPIPADGYPSPAYDGLTEIWFESWADHNAFFASANYKALVNPDESKFIDMNSVEVMVTEEMVVVQPSG</sequence>
<organism evidence="2 3">
    <name type="scientific">Nocardia bhagyanarayanae</name>
    <dbReference type="NCBI Taxonomy" id="1215925"/>
    <lineage>
        <taxon>Bacteria</taxon>
        <taxon>Bacillati</taxon>
        <taxon>Actinomycetota</taxon>
        <taxon>Actinomycetes</taxon>
        <taxon>Mycobacteriales</taxon>
        <taxon>Nocardiaceae</taxon>
        <taxon>Nocardia</taxon>
    </lineage>
</organism>
<dbReference type="InterPro" id="IPR009799">
    <property type="entry name" value="EthD_dom"/>
</dbReference>
<dbReference type="RefSeq" id="WP_141810796.1">
    <property type="nucleotide sequence ID" value="NZ_VFPG01000001.1"/>
</dbReference>
<evidence type="ECO:0000313" key="3">
    <source>
        <dbReference type="Proteomes" id="UP000316331"/>
    </source>
</evidence>
<dbReference type="SUPFAM" id="SSF54909">
    <property type="entry name" value="Dimeric alpha+beta barrel"/>
    <property type="match status" value="1"/>
</dbReference>
<reference evidence="2 3" key="1">
    <citation type="submission" date="2019-06" db="EMBL/GenBank/DDBJ databases">
        <title>Sequencing the genomes of 1000 actinobacteria strains.</title>
        <authorList>
            <person name="Klenk H.-P."/>
        </authorList>
    </citation>
    <scope>NUCLEOTIDE SEQUENCE [LARGE SCALE GENOMIC DNA]</scope>
    <source>
        <strain evidence="2 3">DSM 103495</strain>
    </source>
</reference>
<dbReference type="NCBIfam" id="TIGR02118">
    <property type="entry name" value="EthD family reductase"/>
    <property type="match status" value="1"/>
</dbReference>
<protein>
    <submittedName>
        <fullName evidence="2">Uncharacterized protein (TIGR02118 family)</fullName>
    </submittedName>
</protein>
<keyword evidence="3" id="KW-1185">Reference proteome</keyword>
<dbReference type="GO" id="GO:0016491">
    <property type="term" value="F:oxidoreductase activity"/>
    <property type="evidence" value="ECO:0007669"/>
    <property type="project" value="InterPro"/>
</dbReference>
<proteinExistence type="predicted"/>
<dbReference type="Proteomes" id="UP000316331">
    <property type="component" value="Unassembled WGS sequence"/>
</dbReference>
<evidence type="ECO:0000259" key="1">
    <source>
        <dbReference type="Pfam" id="PF07110"/>
    </source>
</evidence>
<dbReference type="Gene3D" id="3.30.70.100">
    <property type="match status" value="1"/>
</dbReference>